<dbReference type="Proteomes" id="UP001595632">
    <property type="component" value="Unassembled WGS sequence"/>
</dbReference>
<organism evidence="3 4">
    <name type="scientific">Psychromarinibacter halotolerans</name>
    <dbReference type="NCBI Taxonomy" id="1775175"/>
    <lineage>
        <taxon>Bacteria</taxon>
        <taxon>Pseudomonadati</taxon>
        <taxon>Pseudomonadota</taxon>
        <taxon>Alphaproteobacteria</taxon>
        <taxon>Rhodobacterales</taxon>
        <taxon>Paracoccaceae</taxon>
        <taxon>Psychromarinibacter</taxon>
    </lineage>
</organism>
<proteinExistence type="predicted"/>
<sequence length="210" mass="22241">MTAPRFISRLRRFGRDTRGGVLVEFGVVITLFCVLFWVALDFGRFAYTRVLAQKATDLAARTAVVRAAACAGLPATNVRGPIGGVIPPRFGTSCSADTDVCATVDAVSCVGDANNATAQEIWTRIAPMLPPDASIDNLQFTYSFDQNLGFLGGPYTPMVTVEIDLPDFQFISPVAPLMRDADDPTTGATVGRGLFSVSLPAEDLSSGEAG</sequence>
<gene>
    <name evidence="3" type="ORF">ACFOGP_12530</name>
</gene>
<dbReference type="Pfam" id="PF07811">
    <property type="entry name" value="TadE"/>
    <property type="match status" value="1"/>
</dbReference>
<keyword evidence="1" id="KW-0472">Membrane</keyword>
<feature type="transmembrane region" description="Helical" evidence="1">
    <location>
        <begin position="21"/>
        <end position="40"/>
    </location>
</feature>
<reference evidence="4" key="1">
    <citation type="journal article" date="2019" name="Int. J. Syst. Evol. Microbiol.">
        <title>The Global Catalogue of Microorganisms (GCM) 10K type strain sequencing project: providing services to taxonomists for standard genome sequencing and annotation.</title>
        <authorList>
            <consortium name="The Broad Institute Genomics Platform"/>
            <consortium name="The Broad Institute Genome Sequencing Center for Infectious Disease"/>
            <person name="Wu L."/>
            <person name="Ma J."/>
        </authorList>
    </citation>
    <scope>NUCLEOTIDE SEQUENCE [LARGE SCALE GENOMIC DNA]</scope>
    <source>
        <strain evidence="4">KCTC 52366</strain>
    </source>
</reference>
<evidence type="ECO:0000259" key="2">
    <source>
        <dbReference type="Pfam" id="PF07811"/>
    </source>
</evidence>
<dbReference type="InterPro" id="IPR012495">
    <property type="entry name" value="TadE-like_dom"/>
</dbReference>
<keyword evidence="1" id="KW-1133">Transmembrane helix</keyword>
<evidence type="ECO:0000313" key="3">
    <source>
        <dbReference type="EMBL" id="MFC3143541.1"/>
    </source>
</evidence>
<accession>A0ABV7GT69</accession>
<protein>
    <submittedName>
        <fullName evidence="3">TadE/TadG family type IV pilus assembly protein</fullName>
    </submittedName>
</protein>
<keyword evidence="4" id="KW-1185">Reference proteome</keyword>
<evidence type="ECO:0000313" key="4">
    <source>
        <dbReference type="Proteomes" id="UP001595632"/>
    </source>
</evidence>
<dbReference type="RefSeq" id="WP_275630825.1">
    <property type="nucleotide sequence ID" value="NZ_JARGYD010000001.1"/>
</dbReference>
<evidence type="ECO:0000256" key="1">
    <source>
        <dbReference type="SAM" id="Phobius"/>
    </source>
</evidence>
<feature type="domain" description="TadE-like" evidence="2">
    <location>
        <begin position="19"/>
        <end position="61"/>
    </location>
</feature>
<comment type="caution">
    <text evidence="3">The sequence shown here is derived from an EMBL/GenBank/DDBJ whole genome shotgun (WGS) entry which is preliminary data.</text>
</comment>
<dbReference type="EMBL" id="JBHRTB010000010">
    <property type="protein sequence ID" value="MFC3143541.1"/>
    <property type="molecule type" value="Genomic_DNA"/>
</dbReference>
<keyword evidence="1" id="KW-0812">Transmembrane</keyword>
<name>A0ABV7GT69_9RHOB</name>